<dbReference type="STRING" id="1888995.BD935_00220"/>
<dbReference type="Proteomes" id="UP000183080">
    <property type="component" value="Unassembled WGS sequence"/>
</dbReference>
<proteinExistence type="predicted"/>
<dbReference type="EMBL" id="MIZA01000001">
    <property type="protein sequence ID" value="OIR21195.1"/>
    <property type="molecule type" value="Genomic_DNA"/>
</dbReference>
<comment type="caution">
    <text evidence="2">The sequence shown here is derived from an EMBL/GenBank/DDBJ whole genome shotgun (WGS) entry which is preliminary data.</text>
</comment>
<dbReference type="PANTHER" id="PTHR42923:SF17">
    <property type="entry name" value="AMINE OXIDASE DOMAIN-CONTAINING PROTEIN"/>
    <property type="match status" value="1"/>
</dbReference>
<dbReference type="Gene3D" id="3.30.70.1990">
    <property type="match status" value="1"/>
</dbReference>
<dbReference type="GO" id="GO:0016491">
    <property type="term" value="F:oxidoreductase activity"/>
    <property type="evidence" value="ECO:0007669"/>
    <property type="project" value="InterPro"/>
</dbReference>
<name>A0A1J5TM19_9ARCH</name>
<organism evidence="2 3">
    <name type="scientific">Marine Group III euryarchaeote CG-Epi1</name>
    <dbReference type="NCBI Taxonomy" id="1888995"/>
    <lineage>
        <taxon>Archaea</taxon>
        <taxon>Methanobacteriati</taxon>
        <taxon>Thermoplasmatota</taxon>
        <taxon>Thermoplasmata</taxon>
        <taxon>Candidatus Thermoprofundales</taxon>
    </lineage>
</organism>
<gene>
    <name evidence="2" type="ORF">BD935_00220</name>
</gene>
<feature type="domain" description="Amine oxidase" evidence="1">
    <location>
        <begin position="357"/>
        <end position="412"/>
    </location>
</feature>
<evidence type="ECO:0000313" key="2">
    <source>
        <dbReference type="EMBL" id="OIR21195.1"/>
    </source>
</evidence>
<dbReference type="Gene3D" id="1.10.405.20">
    <property type="match status" value="1"/>
</dbReference>
<dbReference type="PANTHER" id="PTHR42923">
    <property type="entry name" value="PROTOPORPHYRINOGEN OXIDASE"/>
    <property type="match status" value="1"/>
</dbReference>
<dbReference type="InterPro" id="IPR002937">
    <property type="entry name" value="Amino_oxidase"/>
</dbReference>
<protein>
    <recommendedName>
        <fullName evidence="1">Amine oxidase domain-containing protein</fullName>
    </recommendedName>
</protein>
<reference evidence="2 3" key="1">
    <citation type="submission" date="2016-08" db="EMBL/GenBank/DDBJ databases">
        <title>New Insights into Marine Group III Euryarchaeota, from dark to light.</title>
        <authorList>
            <person name="Haro-Moreno J.M."/>
            <person name="Rodriguez-Valera F."/>
            <person name="Lopez-Garcia P."/>
            <person name="Moreira D."/>
            <person name="Martin-Cuadrado A.B."/>
        </authorList>
    </citation>
    <scope>NUCLEOTIDE SEQUENCE [LARGE SCALE GENOMIC DNA]</scope>
    <source>
        <strain evidence="2">CG-Epi1</strain>
    </source>
</reference>
<dbReference type="SUPFAM" id="SSF51905">
    <property type="entry name" value="FAD/NAD(P)-binding domain"/>
    <property type="match status" value="1"/>
</dbReference>
<sequence>MNIGIIGAGVAGLTAAHLLSEKHNVTLIEKQKRIGGHTNTITVEENGEKIGVDTGFIVLNDKNYTNFKKLLKKLDVKVRNTDMSFSYYDENDGFNYAGTGISGYFSQKSNLFSPKHYRFLLNVKKYSKKAAADVANNSLKDESLGEYLSRNDFPKDIIDKFMVPMGAAVWSGSRKEIANFPVKMFLKFFDNHGILDLNNAPQWHTVLGGSYTYVQKILDDFSGEIIKGNGVKTVVRKEEGVLVSLDNGEKLSFDKVVCASHADQTYRMIKDMTEQEVKILQPWEYSKNKTILHTDVSIMPPSKSAWACWNYVKNRNSEDQDDVSVTYYMNRLQGLNTKNDYLVTLNPNRDIPKNKIIYETEYTHPKYTHQSLSTQEDIIKINGSNNLYFCGSYCRYGFHEDAVLSAVRVAEKLGCVL</sequence>
<evidence type="ECO:0000313" key="3">
    <source>
        <dbReference type="Proteomes" id="UP000183080"/>
    </source>
</evidence>
<accession>A0A1J5TM19</accession>
<feature type="domain" description="Amine oxidase" evidence="1">
    <location>
        <begin position="10"/>
        <end position="264"/>
    </location>
</feature>
<evidence type="ECO:0000259" key="1">
    <source>
        <dbReference type="Pfam" id="PF01593"/>
    </source>
</evidence>
<dbReference type="InterPro" id="IPR050464">
    <property type="entry name" value="Zeta_carotene_desat/Oxidored"/>
</dbReference>
<dbReference type="AlphaFoldDB" id="A0A1J5TM19"/>
<dbReference type="Pfam" id="PF01593">
    <property type="entry name" value="Amino_oxidase"/>
    <property type="match status" value="2"/>
</dbReference>
<dbReference type="InterPro" id="IPR036188">
    <property type="entry name" value="FAD/NAD-bd_sf"/>
</dbReference>
<dbReference type="Gene3D" id="3.50.50.60">
    <property type="entry name" value="FAD/NAD(P)-binding domain"/>
    <property type="match status" value="1"/>
</dbReference>